<reference evidence="3" key="1">
    <citation type="submission" date="2023-04" db="EMBL/GenBank/DDBJ databases">
        <authorList>
            <person name="Vijverberg K."/>
            <person name="Xiong W."/>
            <person name="Schranz E."/>
        </authorList>
    </citation>
    <scope>NUCLEOTIDE SEQUENCE</scope>
</reference>
<dbReference type="PANTHER" id="PTHR15204:SF9">
    <property type="entry name" value="UBIQUITIN-RELATED"/>
    <property type="match status" value="1"/>
</dbReference>
<dbReference type="PRINTS" id="PR00348">
    <property type="entry name" value="UBIQUITIN"/>
</dbReference>
<feature type="region of interest" description="Disordered" evidence="1">
    <location>
        <begin position="100"/>
        <end position="119"/>
    </location>
</feature>
<dbReference type="Proteomes" id="UP001177003">
    <property type="component" value="Chromosome 3"/>
</dbReference>
<feature type="region of interest" description="Disordered" evidence="1">
    <location>
        <begin position="513"/>
        <end position="668"/>
    </location>
</feature>
<feature type="compositionally biased region" description="Polar residues" evidence="1">
    <location>
        <begin position="752"/>
        <end position="762"/>
    </location>
</feature>
<dbReference type="EMBL" id="OX465079">
    <property type="protein sequence ID" value="CAI9274391.1"/>
    <property type="molecule type" value="Genomic_DNA"/>
</dbReference>
<proteinExistence type="predicted"/>
<gene>
    <name evidence="3" type="ORF">LSALG_LOCUS14471</name>
</gene>
<feature type="compositionally biased region" description="Polar residues" evidence="1">
    <location>
        <begin position="558"/>
        <end position="575"/>
    </location>
</feature>
<sequence>MEEVVGNVNHVAGSRTPRRGYALHRVCFVWTCHRVGEVYPLSGDSRFAGWINTRVESVTMFLWFYSSNRSTSLNYESSGSQATTLPFFGIQPSSLFKHSMADKHSDEGGSTGNFGGESSESTVEIRIKTLDSQSYQFNVDKNMLVSAFKEKIATDVGLPVGQQRLIFRGKVLKDELRLSEYHVGSGDTLHLVARQPSESQPQSGTTTTANGSNTGQNGNGGGARPRVSHISHSVVLGTFADRNEDGNPDLSRVIGAVLNSFGIGGQGQGQVSMGGSLPNMQFNVPVQVAQGNEAGVNGNNQGQQGNPSQPSSQGFAIPGMALPTLVTPIPDSLHTLSEFMNRMEQALSHNGYQQNQAPNGAEDPPAVVLPSGPRGVPTPAALAVVMRHALQLLNGPATDSLSHTARRLEEEESCTDLTVRTQIQSEAMQSGLAMQHLGALLLELGRTMLTLRIGQSPAESSVNAGPAVYISPTGPNPIMAQPFPLQTNSMFGGPPTPFGPVGVPRHINVHIHAGIGPRGTNADSNQNQGEQPNETTAAAGVNVQTQSRGVTVDDSTRSENPASQGQPDGSVSVSETRVDTEDAGNTIAITSSSATKSASEVQNSASASASSSTPANAPTVPLGLGLGGLQPKRRSRQTKPEVTTTTTTTSNAPVPPVNAPPTSSPAGVGGQLDPAAIMSQMVANPALDGLLSGVSSQTGIGSPDVLRNMLGQLTQNPAMMNTMMPIVAQAFGGGGSGLNMLQQPPSMDSGVQPRSINDSSSAPQLNLRDLAEKIEQQESPDVVFSSVVEAAARVNNNNNGDELSELLIQEGLVDEFMEMLKTDVSRLLEEEE</sequence>
<dbReference type="GO" id="GO:0071818">
    <property type="term" value="C:BAT3 complex"/>
    <property type="evidence" value="ECO:0007669"/>
    <property type="project" value="TreeGrafter"/>
</dbReference>
<accession>A0AA36DWS2</accession>
<protein>
    <recommendedName>
        <fullName evidence="2">Ubiquitin-like domain-containing protein</fullName>
    </recommendedName>
</protein>
<dbReference type="Gene3D" id="3.10.20.90">
    <property type="entry name" value="Phosphatidylinositol 3-kinase Catalytic Subunit, Chain A, domain 1"/>
    <property type="match status" value="1"/>
</dbReference>
<dbReference type="GO" id="GO:0051787">
    <property type="term" value="F:misfolded protein binding"/>
    <property type="evidence" value="ECO:0007669"/>
    <property type="project" value="TreeGrafter"/>
</dbReference>
<dbReference type="AlphaFoldDB" id="A0AA36DWS2"/>
<dbReference type="FunFam" id="3.10.20.90:FF:000154">
    <property type="entry name" value="Large proline-rich protein BAG6"/>
    <property type="match status" value="1"/>
</dbReference>
<keyword evidence="4" id="KW-1185">Reference proteome</keyword>
<feature type="compositionally biased region" description="Low complexity" evidence="1">
    <location>
        <begin position="202"/>
        <end position="216"/>
    </location>
</feature>
<dbReference type="GO" id="GO:0036503">
    <property type="term" value="P:ERAD pathway"/>
    <property type="evidence" value="ECO:0007669"/>
    <property type="project" value="TreeGrafter"/>
</dbReference>
<feature type="domain" description="Ubiquitin-like" evidence="2">
    <location>
        <begin position="123"/>
        <end position="198"/>
    </location>
</feature>
<feature type="compositionally biased region" description="Polar residues" evidence="1">
    <location>
        <begin position="521"/>
        <end position="549"/>
    </location>
</feature>
<dbReference type="Pfam" id="PF00240">
    <property type="entry name" value="ubiquitin"/>
    <property type="match status" value="1"/>
</dbReference>
<feature type="compositionally biased region" description="Low complexity" evidence="1">
    <location>
        <begin position="292"/>
        <end position="314"/>
    </location>
</feature>
<dbReference type="InterPro" id="IPR029071">
    <property type="entry name" value="Ubiquitin-like_domsf"/>
</dbReference>
<organism evidence="3 4">
    <name type="scientific">Lactuca saligna</name>
    <name type="common">Willowleaf lettuce</name>
    <dbReference type="NCBI Taxonomy" id="75948"/>
    <lineage>
        <taxon>Eukaryota</taxon>
        <taxon>Viridiplantae</taxon>
        <taxon>Streptophyta</taxon>
        <taxon>Embryophyta</taxon>
        <taxon>Tracheophyta</taxon>
        <taxon>Spermatophyta</taxon>
        <taxon>Magnoliopsida</taxon>
        <taxon>eudicotyledons</taxon>
        <taxon>Gunneridae</taxon>
        <taxon>Pentapetalae</taxon>
        <taxon>asterids</taxon>
        <taxon>campanulids</taxon>
        <taxon>Asterales</taxon>
        <taxon>Asteraceae</taxon>
        <taxon>Cichorioideae</taxon>
        <taxon>Cichorieae</taxon>
        <taxon>Lactucinae</taxon>
        <taxon>Lactuca</taxon>
    </lineage>
</organism>
<evidence type="ECO:0000256" key="1">
    <source>
        <dbReference type="SAM" id="MobiDB-lite"/>
    </source>
</evidence>
<evidence type="ECO:0000313" key="3">
    <source>
        <dbReference type="EMBL" id="CAI9274391.1"/>
    </source>
</evidence>
<dbReference type="SUPFAM" id="SSF54236">
    <property type="entry name" value="Ubiquitin-like"/>
    <property type="match status" value="1"/>
</dbReference>
<dbReference type="PANTHER" id="PTHR15204">
    <property type="entry name" value="LARGE PROLINE-RICH PROTEIN BAG6"/>
    <property type="match status" value="1"/>
</dbReference>
<feature type="region of interest" description="Disordered" evidence="1">
    <location>
        <begin position="292"/>
        <end position="318"/>
    </location>
</feature>
<feature type="region of interest" description="Disordered" evidence="1">
    <location>
        <begin position="741"/>
        <end position="762"/>
    </location>
</feature>
<dbReference type="SMART" id="SM00213">
    <property type="entry name" value="UBQ"/>
    <property type="match status" value="1"/>
</dbReference>
<feature type="compositionally biased region" description="Low complexity" evidence="1">
    <location>
        <begin position="586"/>
        <end position="623"/>
    </location>
</feature>
<feature type="region of interest" description="Disordered" evidence="1">
    <location>
        <begin position="193"/>
        <end position="227"/>
    </location>
</feature>
<dbReference type="GO" id="GO:0031593">
    <property type="term" value="F:polyubiquitin modification-dependent protein binding"/>
    <property type="evidence" value="ECO:0007669"/>
    <property type="project" value="TreeGrafter"/>
</dbReference>
<feature type="compositionally biased region" description="Low complexity" evidence="1">
    <location>
        <begin position="643"/>
        <end position="652"/>
    </location>
</feature>
<name>A0AA36DWS2_LACSI</name>
<dbReference type="InterPro" id="IPR000626">
    <property type="entry name" value="Ubiquitin-like_dom"/>
</dbReference>
<dbReference type="InterPro" id="IPR019956">
    <property type="entry name" value="Ubiquitin_dom"/>
</dbReference>
<feature type="compositionally biased region" description="Pro residues" evidence="1">
    <location>
        <begin position="653"/>
        <end position="663"/>
    </location>
</feature>
<evidence type="ECO:0000259" key="2">
    <source>
        <dbReference type="PROSITE" id="PS50053"/>
    </source>
</evidence>
<dbReference type="PROSITE" id="PS50053">
    <property type="entry name" value="UBIQUITIN_2"/>
    <property type="match status" value="1"/>
</dbReference>
<evidence type="ECO:0000313" key="4">
    <source>
        <dbReference type="Proteomes" id="UP001177003"/>
    </source>
</evidence>